<dbReference type="PANTHER" id="PTHR11733:SF240">
    <property type="entry name" value="GH14155P-RELATED"/>
    <property type="match status" value="1"/>
</dbReference>
<evidence type="ECO:0000256" key="7">
    <source>
        <dbReference type="ARBA" id="ARBA00023049"/>
    </source>
</evidence>
<feature type="region of interest" description="Disordered" evidence="8">
    <location>
        <begin position="627"/>
        <end position="653"/>
    </location>
</feature>
<evidence type="ECO:0000256" key="6">
    <source>
        <dbReference type="ARBA" id="ARBA00022833"/>
    </source>
</evidence>
<dbReference type="GO" id="GO:0016485">
    <property type="term" value="P:protein processing"/>
    <property type="evidence" value="ECO:0007669"/>
    <property type="project" value="TreeGrafter"/>
</dbReference>
<feature type="compositionally biased region" description="Polar residues" evidence="8">
    <location>
        <begin position="644"/>
        <end position="653"/>
    </location>
</feature>
<dbReference type="InterPro" id="IPR042089">
    <property type="entry name" value="Peptidase_M13_dom_2"/>
</dbReference>
<sequence>MTRSRRQHVCWSVIVILTTIGCGILLYVSYIYEGHFMRSCENCGGISAVAKANFILENMDVNVDPCDDFYSFACGNWMKKFSKDDNYSVVDGMGKTLKLTIKDLLENLEGSVGGSTDKLKTMYDSCMDERSSEWNAISAVVDFLRQCGVHNWPNTSQDSELEPSSLDSTLAILAAHNEFAFLNFKPSHYEPEGAPSYDDLLKLTVYPSYPLMHDESETNIYENMVLHILKLFGVDADNASRIWMTFKNIDFSVLRLHRETSETIAYDEDGSEPLGYMDCSSNSVNSTGQLCSILDKFIKFINADGKYSRKIVYMERLHYVQNVFPVMANFTHRSLTNYLALRYVVSHLNDLSSPFRALISNHRYMDSSNSGREIPNKKWQICSSWISKYMAYPLGQQYVRKVLSESHMEDIRDIVRTFIHDAAFYVLKQRWMTKSLRKKLKASIDDIKNSLEHYVYTLRNGTKLGAYMNDFHPTHESFLKNVMDYRSLTFRFYLLNFSDLEGEDFPSEPFIVNAYHSPGVLDFRFGIFLPPVYEYGRPKLLNFATMGTTIGHELGHEIEAFMDDPENFDNETLHIYNEKKKCLQDQYFNFEVKKIGKKVSINRLIHSRILLHFVRLRITPERKGFKVEGSCGGNGREGRKGATDHQNGLSPPP</sequence>
<dbReference type="Pfam" id="PF01431">
    <property type="entry name" value="Peptidase_M13"/>
    <property type="match status" value="1"/>
</dbReference>
<comment type="cofactor">
    <cofactor evidence="1">
        <name>Zn(2+)</name>
        <dbReference type="ChEBI" id="CHEBI:29105"/>
    </cofactor>
</comment>
<evidence type="ECO:0000256" key="2">
    <source>
        <dbReference type="ARBA" id="ARBA00007357"/>
    </source>
</evidence>
<comment type="caution">
    <text evidence="12">The sequence shown here is derived from an EMBL/GenBank/DDBJ whole genome shotgun (WGS) entry which is preliminary data.</text>
</comment>
<evidence type="ECO:0000259" key="10">
    <source>
        <dbReference type="Pfam" id="PF01431"/>
    </source>
</evidence>
<dbReference type="Gene3D" id="3.40.390.10">
    <property type="entry name" value="Collagenase (Catalytic Domain)"/>
    <property type="match status" value="1"/>
</dbReference>
<keyword evidence="13" id="KW-1185">Reference proteome</keyword>
<proteinExistence type="inferred from homology"/>
<evidence type="ECO:0000256" key="5">
    <source>
        <dbReference type="ARBA" id="ARBA00022801"/>
    </source>
</evidence>
<feature type="domain" description="Peptidase M13 C-terminal" evidence="10">
    <location>
        <begin position="513"/>
        <end position="599"/>
    </location>
</feature>
<protein>
    <submittedName>
        <fullName evidence="12">Endothelin-converting enzyme 1</fullName>
    </submittedName>
</protein>
<dbReference type="Gene3D" id="1.10.1380.10">
    <property type="entry name" value="Neutral endopeptidase , domain2"/>
    <property type="match status" value="1"/>
</dbReference>
<evidence type="ECO:0000256" key="1">
    <source>
        <dbReference type="ARBA" id="ARBA00001947"/>
    </source>
</evidence>
<dbReference type="Pfam" id="PF05649">
    <property type="entry name" value="Peptidase_M13_N"/>
    <property type="match status" value="1"/>
</dbReference>
<keyword evidence="7" id="KW-0482">Metalloprotease</keyword>
<dbReference type="InterPro" id="IPR000718">
    <property type="entry name" value="Peptidase_M13"/>
</dbReference>
<gene>
    <name evidence="12" type="primary">ECE1_0</name>
    <name evidence="12" type="ORF">AVEN_241400_1</name>
</gene>
<dbReference type="GO" id="GO:0046872">
    <property type="term" value="F:metal ion binding"/>
    <property type="evidence" value="ECO:0007669"/>
    <property type="project" value="UniProtKB-KW"/>
</dbReference>
<accession>A0A4Y2GY93</accession>
<comment type="similarity">
    <text evidence="2">Belongs to the peptidase M13 family.</text>
</comment>
<evidence type="ECO:0000259" key="11">
    <source>
        <dbReference type="Pfam" id="PF05649"/>
    </source>
</evidence>
<feature type="transmembrane region" description="Helical" evidence="9">
    <location>
        <begin position="9"/>
        <end position="32"/>
    </location>
</feature>
<dbReference type="EMBL" id="BGPR01001662">
    <property type="protein sequence ID" value="GBM59012.1"/>
    <property type="molecule type" value="Genomic_DNA"/>
</dbReference>
<dbReference type="Proteomes" id="UP000499080">
    <property type="component" value="Unassembled WGS sequence"/>
</dbReference>
<keyword evidence="5" id="KW-0378">Hydrolase</keyword>
<feature type="domain" description="Peptidase M13 N-terminal" evidence="11">
    <location>
        <begin position="65"/>
        <end position="448"/>
    </location>
</feature>
<dbReference type="PROSITE" id="PS51257">
    <property type="entry name" value="PROKAR_LIPOPROTEIN"/>
    <property type="match status" value="1"/>
</dbReference>
<evidence type="ECO:0000256" key="4">
    <source>
        <dbReference type="ARBA" id="ARBA00022723"/>
    </source>
</evidence>
<evidence type="ECO:0000313" key="12">
    <source>
        <dbReference type="EMBL" id="GBM59012.1"/>
    </source>
</evidence>
<name>A0A4Y2GY93_ARAVE</name>
<dbReference type="PROSITE" id="PS51885">
    <property type="entry name" value="NEPRILYSIN"/>
    <property type="match status" value="1"/>
</dbReference>
<evidence type="ECO:0000256" key="3">
    <source>
        <dbReference type="ARBA" id="ARBA00022670"/>
    </source>
</evidence>
<reference evidence="12 13" key="1">
    <citation type="journal article" date="2019" name="Sci. Rep.">
        <title>Orb-weaving spider Araneus ventricosus genome elucidates the spidroin gene catalogue.</title>
        <authorList>
            <person name="Kono N."/>
            <person name="Nakamura H."/>
            <person name="Ohtoshi R."/>
            <person name="Moran D.A.P."/>
            <person name="Shinohara A."/>
            <person name="Yoshida Y."/>
            <person name="Fujiwara M."/>
            <person name="Mori M."/>
            <person name="Tomita M."/>
            <person name="Arakawa K."/>
        </authorList>
    </citation>
    <scope>NUCLEOTIDE SEQUENCE [LARGE SCALE GENOMIC DNA]</scope>
</reference>
<dbReference type="AlphaFoldDB" id="A0A4Y2GY93"/>
<dbReference type="InterPro" id="IPR008753">
    <property type="entry name" value="Peptidase_M13_N"/>
</dbReference>
<evidence type="ECO:0000256" key="9">
    <source>
        <dbReference type="SAM" id="Phobius"/>
    </source>
</evidence>
<keyword evidence="9" id="KW-0812">Transmembrane</keyword>
<keyword evidence="6" id="KW-0862">Zinc</keyword>
<keyword evidence="9" id="KW-0472">Membrane</keyword>
<evidence type="ECO:0000256" key="8">
    <source>
        <dbReference type="SAM" id="MobiDB-lite"/>
    </source>
</evidence>
<organism evidence="12 13">
    <name type="scientific">Araneus ventricosus</name>
    <name type="common">Orbweaver spider</name>
    <name type="synonym">Epeira ventricosa</name>
    <dbReference type="NCBI Taxonomy" id="182803"/>
    <lineage>
        <taxon>Eukaryota</taxon>
        <taxon>Metazoa</taxon>
        <taxon>Ecdysozoa</taxon>
        <taxon>Arthropoda</taxon>
        <taxon>Chelicerata</taxon>
        <taxon>Arachnida</taxon>
        <taxon>Araneae</taxon>
        <taxon>Araneomorphae</taxon>
        <taxon>Entelegynae</taxon>
        <taxon>Araneoidea</taxon>
        <taxon>Araneidae</taxon>
        <taxon>Araneus</taxon>
    </lineage>
</organism>
<keyword evidence="9" id="KW-1133">Transmembrane helix</keyword>
<keyword evidence="3" id="KW-0645">Protease</keyword>
<dbReference type="GO" id="GO:0004222">
    <property type="term" value="F:metalloendopeptidase activity"/>
    <property type="evidence" value="ECO:0007669"/>
    <property type="project" value="InterPro"/>
</dbReference>
<evidence type="ECO:0000313" key="13">
    <source>
        <dbReference type="Proteomes" id="UP000499080"/>
    </source>
</evidence>
<dbReference type="SUPFAM" id="SSF55486">
    <property type="entry name" value="Metalloproteases ('zincins'), catalytic domain"/>
    <property type="match status" value="1"/>
</dbReference>
<dbReference type="InterPro" id="IPR024079">
    <property type="entry name" value="MetalloPept_cat_dom_sf"/>
</dbReference>
<dbReference type="GO" id="GO:0005886">
    <property type="term" value="C:plasma membrane"/>
    <property type="evidence" value="ECO:0007669"/>
    <property type="project" value="TreeGrafter"/>
</dbReference>
<keyword evidence="4" id="KW-0479">Metal-binding</keyword>
<dbReference type="PANTHER" id="PTHR11733">
    <property type="entry name" value="ZINC METALLOPROTEASE FAMILY M13 NEPRILYSIN-RELATED"/>
    <property type="match status" value="1"/>
</dbReference>
<dbReference type="InterPro" id="IPR018497">
    <property type="entry name" value="Peptidase_M13_C"/>
</dbReference>
<dbReference type="OrthoDB" id="6420412at2759"/>